<dbReference type="GO" id="GO:0004523">
    <property type="term" value="F:RNA-DNA hybrid ribonuclease activity"/>
    <property type="evidence" value="ECO:0007669"/>
    <property type="project" value="InterPro"/>
</dbReference>
<dbReference type="InParanoid" id="A0A5E4GEA4"/>
<dbReference type="InterPro" id="IPR026960">
    <property type="entry name" value="RVT-Znf"/>
</dbReference>
<evidence type="ECO:0000313" key="3">
    <source>
        <dbReference type="Proteomes" id="UP000327085"/>
    </source>
</evidence>
<dbReference type="PANTHER" id="PTHR33116">
    <property type="entry name" value="REVERSE TRANSCRIPTASE ZINC-BINDING DOMAIN-CONTAINING PROTEIN-RELATED-RELATED"/>
    <property type="match status" value="1"/>
</dbReference>
<dbReference type="InterPro" id="IPR000477">
    <property type="entry name" value="RT_dom"/>
</dbReference>
<dbReference type="GO" id="GO:0003676">
    <property type="term" value="F:nucleic acid binding"/>
    <property type="evidence" value="ECO:0007669"/>
    <property type="project" value="InterPro"/>
</dbReference>
<dbReference type="PROSITE" id="PS50878">
    <property type="entry name" value="RT_POL"/>
    <property type="match status" value="1"/>
</dbReference>
<dbReference type="PANTHER" id="PTHR33116:SF78">
    <property type="entry name" value="OS12G0587133 PROTEIN"/>
    <property type="match status" value="1"/>
</dbReference>
<dbReference type="Pfam" id="PF00078">
    <property type="entry name" value="RVT_1"/>
    <property type="match status" value="1"/>
</dbReference>
<reference evidence="3" key="1">
    <citation type="journal article" date="2020" name="Plant J.">
        <title>Transposons played a major role in the diversification between the closely related almond and peach genomes: results from the almond genome sequence.</title>
        <authorList>
            <person name="Alioto T."/>
            <person name="Alexiou K.G."/>
            <person name="Bardil A."/>
            <person name="Barteri F."/>
            <person name="Castanera R."/>
            <person name="Cruz F."/>
            <person name="Dhingra A."/>
            <person name="Duval H."/>
            <person name="Fernandez I Marti A."/>
            <person name="Frias L."/>
            <person name="Galan B."/>
            <person name="Garcia J.L."/>
            <person name="Howad W."/>
            <person name="Gomez-Garrido J."/>
            <person name="Gut M."/>
            <person name="Julca I."/>
            <person name="Morata J."/>
            <person name="Puigdomenech P."/>
            <person name="Ribeca P."/>
            <person name="Rubio Cabetas M.J."/>
            <person name="Vlasova A."/>
            <person name="Wirthensohn M."/>
            <person name="Garcia-Mas J."/>
            <person name="Gabaldon T."/>
            <person name="Casacuberta J.M."/>
            <person name="Arus P."/>
        </authorList>
    </citation>
    <scope>NUCLEOTIDE SEQUENCE [LARGE SCALE GENOMIC DNA]</scope>
    <source>
        <strain evidence="3">cv. Texas</strain>
    </source>
</reference>
<evidence type="ECO:0000313" key="2">
    <source>
        <dbReference type="EMBL" id="VVA38084.1"/>
    </source>
</evidence>
<sequence>MAVKLDLEKAYDVLDWAYIKTCLLQFGFSDGWCSRVMNCITSTSFSVLVNGSPSGYFTPSRGIRQGDPLSPYIFILCMEPFIRHCNSLALVSKTNVDDCLIFDKATPVAARNINKLLLSFSEVSGQNLNLHKSTVYFSNNVTASSRANLSNILQIQHKATIGRYLGISNIVFWKDPLNAKTMIERIKGKFAGWKAQTLSRAGRLTLLIKASVSGIPNHTLSCFKCPPEVSKEMNSTFRKFFWGNQTKIPPVSWKHICVPKEMGGLGVRLASQFNKAALAKLGWICLTNDSNWWIVGNGKSIPFWTAHWVFPFPLLDLIPGTQRSSLNLQLVVADFLTDQCWNIVKLKDVGDDDILDKIISIPLPLAPLEDQLIWGPDPKGIFSIKSAYNVQVQDATSHPQAALLKKMWGLTIPPKVKIFSWLLIRKRLQLRSHLHRFLPHINPDCPICNSHSETINHLFATCSFTQSIWSCTNMDPASFASNFDFLTWLGTLPAGSAPDGPNALSKALLICWQIWEPEITRSSNMLLLILSVGLELWNQNVKHVMGPSAPLHIKWKPPPRGWVKLNFDGSVRNNVAASGFVIRDSDGHVLLAGAKNIGDNTISVAECLALRDGLAYAIHRGWRNILVEGDSKLIIDCVKQ</sequence>
<proteinExistence type="predicted"/>
<evidence type="ECO:0000259" key="1">
    <source>
        <dbReference type="PROSITE" id="PS50878"/>
    </source>
</evidence>
<gene>
    <name evidence="2" type="ORF">ALMOND_2B012266</name>
</gene>
<dbReference type="SUPFAM" id="SSF56672">
    <property type="entry name" value="DNA/RNA polymerases"/>
    <property type="match status" value="1"/>
</dbReference>
<dbReference type="CDD" id="cd06222">
    <property type="entry name" value="RNase_H_like"/>
    <property type="match status" value="1"/>
</dbReference>
<dbReference type="InterPro" id="IPR043502">
    <property type="entry name" value="DNA/RNA_pol_sf"/>
</dbReference>
<dbReference type="Pfam" id="PF13456">
    <property type="entry name" value="RVT_3"/>
    <property type="match status" value="1"/>
</dbReference>
<dbReference type="InterPro" id="IPR036397">
    <property type="entry name" value="RNaseH_sf"/>
</dbReference>
<protein>
    <submittedName>
        <fullName evidence="2">PREDICTED: reverse mRNAase</fullName>
    </submittedName>
</protein>
<dbReference type="Gramene" id="VVA38084">
    <property type="protein sequence ID" value="VVA38084"/>
    <property type="gene ID" value="Prudul26B012266"/>
</dbReference>
<dbReference type="OMA" id="HSETINH"/>
<dbReference type="InterPro" id="IPR044730">
    <property type="entry name" value="RNase_H-like_dom_plant"/>
</dbReference>
<name>A0A5E4GEA4_PRUDU</name>
<dbReference type="EMBL" id="CABIKO010000603">
    <property type="protein sequence ID" value="VVA38084.1"/>
    <property type="molecule type" value="Genomic_DNA"/>
</dbReference>
<accession>A0A5E4GEA4</accession>
<dbReference type="Gene3D" id="3.30.420.10">
    <property type="entry name" value="Ribonuclease H-like superfamily/Ribonuclease H"/>
    <property type="match status" value="1"/>
</dbReference>
<dbReference type="InterPro" id="IPR002156">
    <property type="entry name" value="RNaseH_domain"/>
</dbReference>
<organism evidence="2 3">
    <name type="scientific">Prunus dulcis</name>
    <name type="common">Almond</name>
    <name type="synonym">Amygdalus dulcis</name>
    <dbReference type="NCBI Taxonomy" id="3755"/>
    <lineage>
        <taxon>Eukaryota</taxon>
        <taxon>Viridiplantae</taxon>
        <taxon>Streptophyta</taxon>
        <taxon>Embryophyta</taxon>
        <taxon>Tracheophyta</taxon>
        <taxon>Spermatophyta</taxon>
        <taxon>Magnoliopsida</taxon>
        <taxon>eudicotyledons</taxon>
        <taxon>Gunneridae</taxon>
        <taxon>Pentapetalae</taxon>
        <taxon>rosids</taxon>
        <taxon>fabids</taxon>
        <taxon>Rosales</taxon>
        <taxon>Rosaceae</taxon>
        <taxon>Amygdaloideae</taxon>
        <taxon>Amygdaleae</taxon>
        <taxon>Prunus</taxon>
    </lineage>
</organism>
<dbReference type="AlphaFoldDB" id="A0A5E4GEA4"/>
<feature type="domain" description="Reverse transcriptase" evidence="1">
    <location>
        <begin position="1"/>
        <end position="169"/>
    </location>
</feature>
<dbReference type="Proteomes" id="UP000327085">
    <property type="component" value="Chromosome 3"/>
</dbReference>
<dbReference type="Pfam" id="PF13966">
    <property type="entry name" value="zf-RVT"/>
    <property type="match status" value="1"/>
</dbReference>
<dbReference type="SUPFAM" id="SSF53098">
    <property type="entry name" value="Ribonuclease H-like"/>
    <property type="match status" value="1"/>
</dbReference>
<dbReference type="InterPro" id="IPR012337">
    <property type="entry name" value="RNaseH-like_sf"/>
</dbReference>